<feature type="transmembrane region" description="Helical" evidence="1">
    <location>
        <begin position="100"/>
        <end position="125"/>
    </location>
</feature>
<feature type="transmembrane region" description="Helical" evidence="1">
    <location>
        <begin position="232"/>
        <end position="248"/>
    </location>
</feature>
<organism evidence="2 3">
    <name type="scientific">Thermoflexibacter ruber</name>
    <dbReference type="NCBI Taxonomy" id="1003"/>
    <lineage>
        <taxon>Bacteria</taxon>
        <taxon>Pseudomonadati</taxon>
        <taxon>Bacteroidota</taxon>
        <taxon>Cytophagia</taxon>
        <taxon>Cytophagales</taxon>
        <taxon>Thermoflexibacteraceae</taxon>
        <taxon>Thermoflexibacter</taxon>
    </lineage>
</organism>
<dbReference type="STRING" id="1003.SAMN04488541_102138"/>
<feature type="transmembrane region" description="Helical" evidence="1">
    <location>
        <begin position="168"/>
        <end position="193"/>
    </location>
</feature>
<sequence length="420" mass="45595">MPTPLLSNPIVIAGLLFVILSLVFYTSSLDKPFWKKFYSYVPALLLCYFIPSLLNTFGWIDKQDTTLYKFASRYLLPASLVLFTVSLDLKAILKLGKKALAVFLAGTIGVIIGGAVAMVVVGSIFPEVMQKQGDEEIWKGLATVAGSWIGGSANQTALKEVFQPSPTLFGQMVTVDVIVGNLWTAVLLLGIGYNQKLNTFLKADTSMIEEVKNKIETYRASIARIPTLKDEMLVLTVGFGATALAYIGSDWLMPIMEANKAWLVSHNLSSLISQFFWVVVIATLIGLGLSFTKAKELEGVGASRMGSILLYFLVATIGMQMDVLEIFKEPKFFLIGVIWMVIHAICIITVAKIIKAPYFFIAVGSQANIGAAASAPVVASAFHPALAPVGVLLAVLGYAVGTYGGWLSALLMQWVFQHLF</sequence>
<feature type="transmembrane region" description="Helical" evidence="1">
    <location>
        <begin position="6"/>
        <end position="25"/>
    </location>
</feature>
<reference evidence="2 3" key="1">
    <citation type="submission" date="2016-10" db="EMBL/GenBank/DDBJ databases">
        <authorList>
            <person name="de Groot N.N."/>
        </authorList>
    </citation>
    <scope>NUCLEOTIDE SEQUENCE [LARGE SCALE GENOMIC DNA]</scope>
    <source>
        <strain>GEY</strain>
        <strain evidence="3">DSM 9560</strain>
    </source>
</reference>
<dbReference type="AlphaFoldDB" id="A0A1I2H2D9"/>
<keyword evidence="1" id="KW-0472">Membrane</keyword>
<protein>
    <submittedName>
        <fullName evidence="2">Uncharacterized membrane protein</fullName>
    </submittedName>
</protein>
<keyword evidence="1" id="KW-1133">Transmembrane helix</keyword>
<dbReference type="RefSeq" id="WP_091545807.1">
    <property type="nucleotide sequence ID" value="NZ_FONY01000021.1"/>
</dbReference>
<evidence type="ECO:0000313" key="3">
    <source>
        <dbReference type="Proteomes" id="UP000199513"/>
    </source>
</evidence>
<dbReference type="Proteomes" id="UP000199513">
    <property type="component" value="Unassembled WGS sequence"/>
</dbReference>
<feature type="transmembrane region" description="Helical" evidence="1">
    <location>
        <begin position="332"/>
        <end position="351"/>
    </location>
</feature>
<feature type="transmembrane region" description="Helical" evidence="1">
    <location>
        <begin position="301"/>
        <end position="320"/>
    </location>
</feature>
<feature type="transmembrane region" description="Helical" evidence="1">
    <location>
        <begin position="268"/>
        <end position="289"/>
    </location>
</feature>
<evidence type="ECO:0000313" key="2">
    <source>
        <dbReference type="EMBL" id="SFF23439.1"/>
    </source>
</evidence>
<dbReference type="OrthoDB" id="653763at2"/>
<dbReference type="Pfam" id="PF05684">
    <property type="entry name" value="DUF819"/>
    <property type="match status" value="1"/>
</dbReference>
<feature type="transmembrane region" description="Helical" evidence="1">
    <location>
        <begin position="37"/>
        <end position="54"/>
    </location>
</feature>
<evidence type="ECO:0000256" key="1">
    <source>
        <dbReference type="SAM" id="Phobius"/>
    </source>
</evidence>
<feature type="transmembrane region" description="Helical" evidence="1">
    <location>
        <begin position="358"/>
        <end position="379"/>
    </location>
</feature>
<accession>A0A1I2H2D9</accession>
<feature type="transmembrane region" description="Helical" evidence="1">
    <location>
        <begin position="74"/>
        <end position="93"/>
    </location>
</feature>
<name>A0A1I2H2D9_9BACT</name>
<keyword evidence="3" id="KW-1185">Reference proteome</keyword>
<dbReference type="PANTHER" id="PTHR34289:SF8">
    <property type="entry name" value="DUF819 DOMAIN-CONTAINING PROTEIN"/>
    <property type="match status" value="1"/>
</dbReference>
<feature type="transmembrane region" description="Helical" evidence="1">
    <location>
        <begin position="391"/>
        <end position="416"/>
    </location>
</feature>
<keyword evidence="1" id="KW-0812">Transmembrane</keyword>
<dbReference type="InterPro" id="IPR008537">
    <property type="entry name" value="DUF819"/>
</dbReference>
<gene>
    <name evidence="2" type="ORF">SAMN04488541_102138</name>
</gene>
<proteinExistence type="predicted"/>
<dbReference type="PANTHER" id="PTHR34289">
    <property type="entry name" value="PROTEIN, PUTATIVE (DUF819)-RELATED"/>
    <property type="match status" value="1"/>
</dbReference>
<dbReference type="EMBL" id="FONY01000021">
    <property type="protein sequence ID" value="SFF23439.1"/>
    <property type="molecule type" value="Genomic_DNA"/>
</dbReference>